<evidence type="ECO:0000313" key="3">
    <source>
        <dbReference type="Proteomes" id="UP001176940"/>
    </source>
</evidence>
<organism evidence="2 3">
    <name type="scientific">Ranitomeya imitator</name>
    <name type="common">mimic poison frog</name>
    <dbReference type="NCBI Taxonomy" id="111125"/>
    <lineage>
        <taxon>Eukaryota</taxon>
        <taxon>Metazoa</taxon>
        <taxon>Chordata</taxon>
        <taxon>Craniata</taxon>
        <taxon>Vertebrata</taxon>
        <taxon>Euteleostomi</taxon>
        <taxon>Amphibia</taxon>
        <taxon>Batrachia</taxon>
        <taxon>Anura</taxon>
        <taxon>Neobatrachia</taxon>
        <taxon>Hyloidea</taxon>
        <taxon>Dendrobatidae</taxon>
        <taxon>Dendrobatinae</taxon>
        <taxon>Ranitomeya</taxon>
    </lineage>
</organism>
<proteinExistence type="predicted"/>
<sequence length="66" mass="7055">MYVRIASRIPVPGDRTPPRSQATVVQAQLHGTGGQSDVIHRSVTSPRSSDLDGLRSGRSCRGTMHG</sequence>
<dbReference type="Proteomes" id="UP001176940">
    <property type="component" value="Unassembled WGS sequence"/>
</dbReference>
<keyword evidence="3" id="KW-1185">Reference proteome</keyword>
<evidence type="ECO:0000313" key="2">
    <source>
        <dbReference type="EMBL" id="CAJ0946050.1"/>
    </source>
</evidence>
<comment type="caution">
    <text evidence="2">The sequence shown here is derived from an EMBL/GenBank/DDBJ whole genome shotgun (WGS) entry which is preliminary data.</text>
</comment>
<accession>A0ABN9LRW4</accession>
<feature type="region of interest" description="Disordered" evidence="1">
    <location>
        <begin position="32"/>
        <end position="66"/>
    </location>
</feature>
<dbReference type="EMBL" id="CAUEEQ010024878">
    <property type="protein sequence ID" value="CAJ0946050.1"/>
    <property type="molecule type" value="Genomic_DNA"/>
</dbReference>
<name>A0ABN9LRW4_9NEOB</name>
<protein>
    <submittedName>
        <fullName evidence="2">Uncharacterized protein</fullName>
    </submittedName>
</protein>
<reference evidence="2" key="1">
    <citation type="submission" date="2023-07" db="EMBL/GenBank/DDBJ databases">
        <authorList>
            <person name="Stuckert A."/>
        </authorList>
    </citation>
    <scope>NUCLEOTIDE SEQUENCE</scope>
</reference>
<gene>
    <name evidence="2" type="ORF">RIMI_LOCUS11143388</name>
</gene>
<evidence type="ECO:0000256" key="1">
    <source>
        <dbReference type="SAM" id="MobiDB-lite"/>
    </source>
</evidence>